<accession>A0ABQ5FQC7</accession>
<evidence type="ECO:0000259" key="2">
    <source>
        <dbReference type="SMART" id="SM00343"/>
    </source>
</evidence>
<name>A0ABQ5FQC7_9ASTR</name>
<reference evidence="3" key="2">
    <citation type="submission" date="2022-01" db="EMBL/GenBank/DDBJ databases">
        <authorList>
            <person name="Yamashiro T."/>
            <person name="Shiraishi A."/>
            <person name="Satake H."/>
            <person name="Nakayama K."/>
        </authorList>
    </citation>
    <scope>NUCLEOTIDE SEQUENCE</scope>
</reference>
<proteinExistence type="predicted"/>
<feature type="domain" description="CCHC-type" evidence="2">
    <location>
        <begin position="388"/>
        <end position="404"/>
    </location>
</feature>
<feature type="domain" description="CCHC-type" evidence="2">
    <location>
        <begin position="1"/>
        <end position="10"/>
    </location>
</feature>
<dbReference type="SMART" id="SM00343">
    <property type="entry name" value="ZnF_C2HC"/>
    <property type="match status" value="2"/>
</dbReference>
<dbReference type="Proteomes" id="UP001151760">
    <property type="component" value="Unassembled WGS sequence"/>
</dbReference>
<feature type="compositionally biased region" description="Basic and acidic residues" evidence="1">
    <location>
        <begin position="244"/>
        <end position="260"/>
    </location>
</feature>
<dbReference type="EMBL" id="BQNB010017625">
    <property type="protein sequence ID" value="GJT65349.1"/>
    <property type="molecule type" value="Genomic_DNA"/>
</dbReference>
<feature type="region of interest" description="Disordered" evidence="1">
    <location>
        <begin position="1"/>
        <end position="26"/>
    </location>
</feature>
<evidence type="ECO:0000313" key="4">
    <source>
        <dbReference type="Proteomes" id="UP001151760"/>
    </source>
</evidence>
<evidence type="ECO:0000313" key="3">
    <source>
        <dbReference type="EMBL" id="GJT65349.1"/>
    </source>
</evidence>
<organism evidence="3 4">
    <name type="scientific">Tanacetum coccineum</name>
    <dbReference type="NCBI Taxonomy" id="301880"/>
    <lineage>
        <taxon>Eukaryota</taxon>
        <taxon>Viridiplantae</taxon>
        <taxon>Streptophyta</taxon>
        <taxon>Embryophyta</taxon>
        <taxon>Tracheophyta</taxon>
        <taxon>Spermatophyta</taxon>
        <taxon>Magnoliopsida</taxon>
        <taxon>eudicotyledons</taxon>
        <taxon>Gunneridae</taxon>
        <taxon>Pentapetalae</taxon>
        <taxon>asterids</taxon>
        <taxon>campanulids</taxon>
        <taxon>Asterales</taxon>
        <taxon>Asteraceae</taxon>
        <taxon>Asteroideae</taxon>
        <taxon>Anthemideae</taxon>
        <taxon>Anthemidinae</taxon>
        <taxon>Tanacetum</taxon>
    </lineage>
</organism>
<gene>
    <name evidence="3" type="ORF">Tco_1016829</name>
</gene>
<feature type="compositionally biased region" description="Basic and acidic residues" evidence="1">
    <location>
        <begin position="1"/>
        <end position="17"/>
    </location>
</feature>
<evidence type="ECO:0000256" key="1">
    <source>
        <dbReference type="SAM" id="MobiDB-lite"/>
    </source>
</evidence>
<protein>
    <recommendedName>
        <fullName evidence="2">CCHC-type domain-containing protein</fullName>
    </recommendedName>
</protein>
<comment type="caution">
    <text evidence="3">The sequence shown here is derived from an EMBL/GenBank/DDBJ whole genome shotgun (WGS) entry which is preliminary data.</text>
</comment>
<reference evidence="3" key="1">
    <citation type="journal article" date="2022" name="Int. J. Mol. Sci.">
        <title>Draft Genome of Tanacetum Coccineum: Genomic Comparison of Closely Related Tanacetum-Family Plants.</title>
        <authorList>
            <person name="Yamashiro T."/>
            <person name="Shiraishi A."/>
            <person name="Nakayama K."/>
            <person name="Satake H."/>
        </authorList>
    </citation>
    <scope>NUCLEOTIDE SEQUENCE</scope>
</reference>
<keyword evidence="4" id="KW-1185">Reference proteome</keyword>
<dbReference type="InterPro" id="IPR001878">
    <property type="entry name" value="Znf_CCHC"/>
</dbReference>
<feature type="compositionally biased region" description="Basic and acidic residues" evidence="1">
    <location>
        <begin position="226"/>
        <end position="237"/>
    </location>
</feature>
<feature type="region of interest" description="Disordered" evidence="1">
    <location>
        <begin position="226"/>
        <end position="266"/>
    </location>
</feature>
<sequence>MGHFARECRAPRSKDNRNWNQGSSSKAVRIEDASEKAMCAIDGAGFDWSDMAEDEIQANMALMAFTDSEVSNDKSCSKSCLQNYEALKKQYDDLLVKLDDTGFKAATYKRGLSILEAQVVKYKESEVLFSEEIALLKRSVGHKEYLMGLLKTELEKVKEEKEGFEFKIAKFEKSSKDLDQLLASQITDKSKKGFGYNVVPSPHPLILNRPTPLDLSYSGLEEFKQPEVNEYSSRDSSLKPTTVCDRESDNSKENTDDSLKQQHKTVTETSFVKSSLKVDKDWKEKFFHPANHVREEEPKKARENNDAPIIEDWVSDDEEEVEPIPKVEKKTAIPTATKKESVKPEKPIRRSIRYAEMYRSQGPRGNQRNWNGQKSNQLGCNFVFKNKACFICGSFDHIQYSCPNSYKHMVPRAVLMKTGLKTVNNAKPVNTVRSVNTARPFSTARSFNTVRPSYTAHPKSTVLCARPKTHFQNQAQSTVQRPFYKSGS</sequence>